<dbReference type="InterPro" id="IPR013551">
    <property type="entry name" value="YicC-like_C"/>
</dbReference>
<dbReference type="InterPro" id="IPR005229">
    <property type="entry name" value="YicC/YloC-like"/>
</dbReference>
<feature type="domain" description="Endoribonuclease YicC-like C-terminal" evidence="8">
    <location>
        <begin position="175"/>
        <end position="291"/>
    </location>
</feature>
<dbReference type="Proteomes" id="UP000199602">
    <property type="component" value="Unassembled WGS sequence"/>
</dbReference>
<keyword evidence="6" id="KW-0175">Coiled coil</keyword>
<evidence type="ECO:0000256" key="1">
    <source>
        <dbReference type="ARBA" id="ARBA00001968"/>
    </source>
</evidence>
<keyword evidence="2" id="KW-0540">Nuclease</keyword>
<dbReference type="GO" id="GO:0016787">
    <property type="term" value="F:hydrolase activity"/>
    <property type="evidence" value="ECO:0007669"/>
    <property type="project" value="UniProtKB-KW"/>
</dbReference>
<protein>
    <submittedName>
        <fullName evidence="9">TIGR00255 family protein</fullName>
    </submittedName>
</protein>
<evidence type="ECO:0000256" key="2">
    <source>
        <dbReference type="ARBA" id="ARBA00022722"/>
    </source>
</evidence>
<dbReference type="Pfam" id="PF08340">
    <property type="entry name" value="YicC-like_C"/>
    <property type="match status" value="1"/>
</dbReference>
<dbReference type="RefSeq" id="WP_092064263.1">
    <property type="nucleotide sequence ID" value="NZ_FNIN01000003.1"/>
</dbReference>
<proteinExistence type="inferred from homology"/>
<evidence type="ECO:0000313" key="9">
    <source>
        <dbReference type="EMBL" id="SDN58945.1"/>
    </source>
</evidence>
<sequence length="291" mass="33814">MKSMTGYGKYALDKDDYTISWEIKSVNSRFLDIIFKTPYYLLGEQPKWENTIRSIAKRGRIELYLNLTFKNPDFINLKFDQSQALAMLKELESMSKLTALSFKPDLNLFLTLSHLWKNKDQDIPLELKSDLIMSLKEALCIWDKSRTSEGANLSKDIANHLQYIQDLLLNLEDTIKTNVKNKFQELKKRVEQLLQDINITINEDKLLTELAIMADKLDVSEEISRLKSHLSAIEKIKNNQEVGRKLDFYLQECFREINTCGNKAQNSQISQIVVEVKATLEKVREQAQNLE</sequence>
<dbReference type="OrthoDB" id="9771229at2"/>
<dbReference type="InterPro" id="IPR013527">
    <property type="entry name" value="YicC-like_N"/>
</dbReference>
<organism evidence="9 10">
    <name type="scientific">Desulfonauticus submarinus</name>
    <dbReference type="NCBI Taxonomy" id="206665"/>
    <lineage>
        <taxon>Bacteria</taxon>
        <taxon>Pseudomonadati</taxon>
        <taxon>Thermodesulfobacteriota</taxon>
        <taxon>Desulfovibrionia</taxon>
        <taxon>Desulfovibrionales</taxon>
        <taxon>Desulfonauticaceae</taxon>
        <taxon>Desulfonauticus</taxon>
    </lineage>
</organism>
<evidence type="ECO:0000256" key="6">
    <source>
        <dbReference type="SAM" id="Coils"/>
    </source>
</evidence>
<feature type="domain" description="Endoribonuclease YicC-like N-terminal" evidence="7">
    <location>
        <begin position="1"/>
        <end position="154"/>
    </location>
</feature>
<evidence type="ECO:0000256" key="5">
    <source>
        <dbReference type="ARBA" id="ARBA00035648"/>
    </source>
</evidence>
<feature type="coiled-coil region" evidence="6">
    <location>
        <begin position="176"/>
        <end position="203"/>
    </location>
</feature>
<name>A0A1H0CM72_9BACT</name>
<dbReference type="PANTHER" id="PTHR30636">
    <property type="entry name" value="UPF0701 PROTEIN YICC"/>
    <property type="match status" value="1"/>
</dbReference>
<evidence type="ECO:0000259" key="7">
    <source>
        <dbReference type="Pfam" id="PF03755"/>
    </source>
</evidence>
<dbReference type="EMBL" id="FNIN01000003">
    <property type="protein sequence ID" value="SDN58945.1"/>
    <property type="molecule type" value="Genomic_DNA"/>
</dbReference>
<comment type="similarity">
    <text evidence="5">Belongs to the YicC/YloC family.</text>
</comment>
<reference evidence="9 10" key="1">
    <citation type="submission" date="2016-10" db="EMBL/GenBank/DDBJ databases">
        <authorList>
            <person name="de Groot N.N."/>
        </authorList>
    </citation>
    <scope>NUCLEOTIDE SEQUENCE [LARGE SCALE GENOMIC DNA]</scope>
    <source>
        <strain evidence="9 10">DSM 15269</strain>
    </source>
</reference>
<evidence type="ECO:0000259" key="8">
    <source>
        <dbReference type="Pfam" id="PF08340"/>
    </source>
</evidence>
<gene>
    <name evidence="9" type="ORF">SAMN04488516_103103</name>
</gene>
<dbReference type="Pfam" id="PF03755">
    <property type="entry name" value="YicC-like_N"/>
    <property type="match status" value="1"/>
</dbReference>
<evidence type="ECO:0000256" key="3">
    <source>
        <dbReference type="ARBA" id="ARBA00022759"/>
    </source>
</evidence>
<keyword evidence="10" id="KW-1185">Reference proteome</keyword>
<evidence type="ECO:0000313" key="10">
    <source>
        <dbReference type="Proteomes" id="UP000199602"/>
    </source>
</evidence>
<accession>A0A1H0CM72</accession>
<evidence type="ECO:0000256" key="4">
    <source>
        <dbReference type="ARBA" id="ARBA00022801"/>
    </source>
</evidence>
<keyword evidence="3" id="KW-0255">Endonuclease</keyword>
<dbReference type="PANTHER" id="PTHR30636:SF3">
    <property type="entry name" value="UPF0701 PROTEIN YICC"/>
    <property type="match status" value="1"/>
</dbReference>
<comment type="cofactor">
    <cofactor evidence="1">
        <name>a divalent metal cation</name>
        <dbReference type="ChEBI" id="CHEBI:60240"/>
    </cofactor>
</comment>
<dbReference type="NCBIfam" id="TIGR00255">
    <property type="entry name" value="YicC/YloC family endoribonuclease"/>
    <property type="match status" value="1"/>
</dbReference>
<dbReference type="AlphaFoldDB" id="A0A1H0CM72"/>
<dbReference type="STRING" id="206665.SAMN04488516_103103"/>
<keyword evidence="4" id="KW-0378">Hydrolase</keyword>
<dbReference type="GO" id="GO:0004521">
    <property type="term" value="F:RNA endonuclease activity"/>
    <property type="evidence" value="ECO:0007669"/>
    <property type="project" value="InterPro"/>
</dbReference>